<dbReference type="Proteomes" id="UP000663855">
    <property type="component" value="Unassembled WGS sequence"/>
</dbReference>
<keyword evidence="1" id="KW-0175">Coiled coil</keyword>
<organism evidence="2 4">
    <name type="scientific">Rotaria magnacalcarata</name>
    <dbReference type="NCBI Taxonomy" id="392030"/>
    <lineage>
        <taxon>Eukaryota</taxon>
        <taxon>Metazoa</taxon>
        <taxon>Spiralia</taxon>
        <taxon>Gnathifera</taxon>
        <taxon>Rotifera</taxon>
        <taxon>Eurotatoria</taxon>
        <taxon>Bdelloidea</taxon>
        <taxon>Philodinida</taxon>
        <taxon>Philodinidae</taxon>
        <taxon>Rotaria</taxon>
    </lineage>
</organism>
<proteinExistence type="predicted"/>
<dbReference type="AlphaFoldDB" id="A0A814ZI82"/>
<dbReference type="Proteomes" id="UP000681720">
    <property type="component" value="Unassembled WGS sequence"/>
</dbReference>
<reference evidence="2" key="1">
    <citation type="submission" date="2021-02" db="EMBL/GenBank/DDBJ databases">
        <authorList>
            <person name="Nowell W R."/>
        </authorList>
    </citation>
    <scope>NUCLEOTIDE SEQUENCE</scope>
</reference>
<accession>A0A814ZI82</accession>
<evidence type="ECO:0000313" key="4">
    <source>
        <dbReference type="Proteomes" id="UP000663855"/>
    </source>
</evidence>
<evidence type="ECO:0000256" key="1">
    <source>
        <dbReference type="SAM" id="Coils"/>
    </source>
</evidence>
<dbReference type="EMBL" id="CAJOBJ010326799">
    <property type="protein sequence ID" value="CAF5176460.1"/>
    <property type="molecule type" value="Genomic_DNA"/>
</dbReference>
<sequence>MEILPETVPEGFLEFLESLDEDDYKIAVPTSDTQTATTQTSLIENDIINEIYQKLDEIYLKFIRINNLSESEKKSIETIINNLRSLIIKIINSLNGQISTYNNDIADLKKVVNSLQQKQIEIKRVNIISEILFPLKRNIFREMSNNNIPSYYYNVNVLKSLYSLNKDNITSANFYINVHKMSNEFDEQTFNLLQNLMHSFSTSQGTSYDILLILLIEKEKRNFQEHSIITDFIKDSYGTNDARLTSLLRQQDLLSEFKLTEIDVMDKIYTKYFSHLVNQS</sequence>
<evidence type="ECO:0000313" key="2">
    <source>
        <dbReference type="EMBL" id="CAF1245727.1"/>
    </source>
</evidence>
<evidence type="ECO:0000313" key="3">
    <source>
        <dbReference type="EMBL" id="CAF5176460.1"/>
    </source>
</evidence>
<feature type="coiled-coil region" evidence="1">
    <location>
        <begin position="91"/>
        <end position="118"/>
    </location>
</feature>
<gene>
    <name evidence="2" type="ORF">CJN711_LOCUS14229</name>
    <name evidence="3" type="ORF">GIL414_LOCUS67844</name>
</gene>
<comment type="caution">
    <text evidence="2">The sequence shown here is derived from an EMBL/GenBank/DDBJ whole genome shotgun (WGS) entry which is preliminary data.</text>
</comment>
<name>A0A814ZI82_9BILA</name>
<protein>
    <submittedName>
        <fullName evidence="2">Uncharacterized protein</fullName>
    </submittedName>
</protein>
<dbReference type="EMBL" id="CAJNOV010006369">
    <property type="protein sequence ID" value="CAF1245727.1"/>
    <property type="molecule type" value="Genomic_DNA"/>
</dbReference>